<reference evidence="1" key="1">
    <citation type="submission" date="2024-02" db="EMBL/GenBank/DDBJ databases">
        <title>Sediminibacterium planktonica sp. nov. and Sediminibacterium longus sp. nov., isolated from surface lake and river water.</title>
        <authorList>
            <person name="Watanabe K."/>
            <person name="Takemine S."/>
            <person name="Ishii Y."/>
            <person name="Ogata Y."/>
            <person name="Shindo C."/>
            <person name="Suda W."/>
        </authorList>
    </citation>
    <scope>NUCLEOTIDE SEQUENCE</scope>
    <source>
        <strain evidence="1">KACHI17</strain>
    </source>
</reference>
<gene>
    <name evidence="1" type="ORF">KACHI17_12780</name>
</gene>
<sequence>MAAKQFGTHRLSGTVGDVTYSHTKSGFKARQKSKVNMAERQSGQQFQAWRDHTSEFGVMTSEARTFRNAFTDLNWNIKNKSLIQQTVKLMNEIRKTDTTNLRGQRRASFGDLSMLVGFDFTGSGSIDNAINGGYSSAFNRLTGVTVATIQQMIPRQRLNVPANATHFMFTLGAAALNFETGEVSKVMASTQKLLIDDEVLAETVLTETLPTNSTDPVVIALKLEYFTEINGHFYPLMSNASINSTVIRVDQG</sequence>
<evidence type="ECO:0000313" key="1">
    <source>
        <dbReference type="EMBL" id="BFG70397.1"/>
    </source>
</evidence>
<dbReference type="RefSeq" id="WP_353550679.1">
    <property type="nucleotide sequence ID" value="NZ_AP029612.1"/>
</dbReference>
<protein>
    <submittedName>
        <fullName evidence="1">Uncharacterized protein</fullName>
    </submittedName>
</protein>
<proteinExistence type="predicted"/>
<dbReference type="AlphaFoldDB" id="A0AAT9GI86"/>
<dbReference type="EMBL" id="AP029612">
    <property type="protein sequence ID" value="BFG70397.1"/>
    <property type="molecule type" value="Genomic_DNA"/>
</dbReference>
<name>A0AAT9GI86_9BACT</name>
<accession>A0AAT9GI86</accession>
<organism evidence="1">
    <name type="scientific">Sediminibacterium sp. KACHI17</name>
    <dbReference type="NCBI Taxonomy" id="1751071"/>
    <lineage>
        <taxon>Bacteria</taxon>
        <taxon>Pseudomonadati</taxon>
        <taxon>Bacteroidota</taxon>
        <taxon>Chitinophagia</taxon>
        <taxon>Chitinophagales</taxon>
        <taxon>Chitinophagaceae</taxon>
        <taxon>Sediminibacterium</taxon>
    </lineage>
</organism>